<reference evidence="1 2" key="1">
    <citation type="journal article" date="2014" name="Genome Announc.">
        <title>Comparative Genome Analysis of Two Isolates of the Fish Pathogen Piscirickettsia salmonis from Different Hosts Reveals Major Differences in Virulence-Associated Secretion Systems.</title>
        <authorList>
            <person name="Bohle H."/>
            <person name="Henriquez P."/>
            <person name="Grothusen H."/>
            <person name="Navas E."/>
            <person name="Sandoval A."/>
            <person name="Bustamante F."/>
            <person name="Bustos P."/>
            <person name="Mancilla M."/>
        </authorList>
    </citation>
    <scope>NUCLEOTIDE SEQUENCE [LARGE SCALE GENOMIC DNA]</scope>
    <source>
        <strain evidence="2">B1-32597</strain>
    </source>
</reference>
<name>A0A1L6TEZ8_PISSA</name>
<dbReference type="Pfam" id="PF09361">
    <property type="entry name" value="Phasin_2"/>
    <property type="match status" value="1"/>
</dbReference>
<dbReference type="OrthoDB" id="8611311at2"/>
<protein>
    <submittedName>
        <fullName evidence="1">Phasin family protein</fullName>
    </submittedName>
</protein>
<organism evidence="1 2">
    <name type="scientific">Piscirickettsia salmonis</name>
    <dbReference type="NCBI Taxonomy" id="1238"/>
    <lineage>
        <taxon>Bacteria</taxon>
        <taxon>Pseudomonadati</taxon>
        <taxon>Pseudomonadota</taxon>
        <taxon>Gammaproteobacteria</taxon>
        <taxon>Thiotrichales</taxon>
        <taxon>Piscirickettsiaceae</taxon>
        <taxon>Piscirickettsia</taxon>
    </lineage>
</organism>
<evidence type="ECO:0000313" key="2">
    <source>
        <dbReference type="Proteomes" id="UP000029558"/>
    </source>
</evidence>
<dbReference type="RefSeq" id="WP_017378100.1">
    <property type="nucleotide sequence ID" value="NZ_CP012508.1"/>
</dbReference>
<accession>A0A1L6TEZ8</accession>
<dbReference type="EMBL" id="CP012508">
    <property type="protein sequence ID" value="ALB24084.1"/>
    <property type="molecule type" value="Genomic_DNA"/>
</dbReference>
<proteinExistence type="predicted"/>
<evidence type="ECO:0000313" key="1">
    <source>
        <dbReference type="EMBL" id="ALB24084.1"/>
    </source>
</evidence>
<gene>
    <name evidence="1" type="ORF">KU39_2909</name>
</gene>
<dbReference type="AlphaFoldDB" id="A0A1L6TEZ8"/>
<dbReference type="Proteomes" id="UP000029558">
    <property type="component" value="Chromosome"/>
</dbReference>
<sequence>MYQDFFSQWNEKTKNSFTPLIELNQLFTRTTERLTHQHIEATNEFFSNSVEQFSAFKDVKSAESFMNLQSQAINKVNEKVQANTQQTLDLFNTTIKEYHAWLEKYGFSPFNFNNSQTLQSVETKPTPKANGKKTAA</sequence>
<dbReference type="InterPro" id="IPR018968">
    <property type="entry name" value="Phasin"/>
</dbReference>